<dbReference type="Proteomes" id="UP000005238">
    <property type="component" value="Unassembled WGS sequence"/>
</dbReference>
<evidence type="ECO:0000256" key="4">
    <source>
        <dbReference type="ARBA" id="ARBA00022989"/>
    </source>
</evidence>
<dbReference type="GO" id="GO:0022857">
    <property type="term" value="F:transmembrane transporter activity"/>
    <property type="evidence" value="ECO:0000318"/>
    <property type="project" value="GO_Central"/>
</dbReference>
<comment type="similarity">
    <text evidence="2">Belongs to the major facilitator superfamily. Proton-dependent oligopeptide transporter (POT/PTR) (TC 2.A.17) family.</text>
</comment>
<dbReference type="HOGENOM" id="CLU_009313_3_1_1"/>
<feature type="transmembrane region" description="Helical" evidence="6">
    <location>
        <begin position="208"/>
        <end position="230"/>
    </location>
</feature>
<feature type="transmembrane region" description="Helical" evidence="6">
    <location>
        <begin position="132"/>
        <end position="151"/>
    </location>
</feature>
<dbReference type="AlphaFoldDB" id="H3GYL7"/>
<feature type="transmembrane region" description="Helical" evidence="6">
    <location>
        <begin position="294"/>
        <end position="313"/>
    </location>
</feature>
<dbReference type="GO" id="GO:0055085">
    <property type="term" value="P:transmembrane transport"/>
    <property type="evidence" value="ECO:0000318"/>
    <property type="project" value="GO_Central"/>
</dbReference>
<dbReference type="GO" id="GO:0016020">
    <property type="term" value="C:membrane"/>
    <property type="evidence" value="ECO:0000318"/>
    <property type="project" value="GO_Central"/>
</dbReference>
<organism evidence="7 8">
    <name type="scientific">Phytophthora ramorum</name>
    <name type="common">Sudden oak death agent</name>
    <dbReference type="NCBI Taxonomy" id="164328"/>
    <lineage>
        <taxon>Eukaryota</taxon>
        <taxon>Sar</taxon>
        <taxon>Stramenopiles</taxon>
        <taxon>Oomycota</taxon>
        <taxon>Peronosporomycetes</taxon>
        <taxon>Peronosporales</taxon>
        <taxon>Peronosporaceae</taxon>
        <taxon>Phytophthora</taxon>
    </lineage>
</organism>
<keyword evidence="5 6" id="KW-0472">Membrane</keyword>
<dbReference type="Pfam" id="PF00854">
    <property type="entry name" value="PTR2"/>
    <property type="match status" value="1"/>
</dbReference>
<proteinExistence type="inferred from homology"/>
<dbReference type="SUPFAM" id="SSF103473">
    <property type="entry name" value="MFS general substrate transporter"/>
    <property type="match status" value="2"/>
</dbReference>
<accession>H3GYL7</accession>
<evidence type="ECO:0008006" key="9">
    <source>
        <dbReference type="Google" id="ProtNLM"/>
    </source>
</evidence>
<dbReference type="EnsemblProtists" id="Phyra82806">
    <property type="protein sequence ID" value="Phyra82806"/>
    <property type="gene ID" value="Phyra82806"/>
</dbReference>
<feature type="transmembrane region" description="Helical" evidence="6">
    <location>
        <begin position="484"/>
        <end position="506"/>
    </location>
</feature>
<dbReference type="OMA" id="CHISKIR"/>
<keyword evidence="8" id="KW-1185">Reference proteome</keyword>
<evidence type="ECO:0000256" key="1">
    <source>
        <dbReference type="ARBA" id="ARBA00004141"/>
    </source>
</evidence>
<dbReference type="Gene3D" id="1.20.1250.20">
    <property type="entry name" value="MFS general substrate transporter like domains"/>
    <property type="match status" value="1"/>
</dbReference>
<evidence type="ECO:0000256" key="2">
    <source>
        <dbReference type="ARBA" id="ARBA00005982"/>
    </source>
</evidence>
<keyword evidence="4 6" id="KW-1133">Transmembrane helix</keyword>
<feature type="transmembrane region" description="Helical" evidence="6">
    <location>
        <begin position="172"/>
        <end position="196"/>
    </location>
</feature>
<sequence length="602" mass="66193">MDEERAYIKMAMMSKQPSPSPVLTPQLTPSVTDYGITKLWDERPAKYAKHVLKNVCIILFILSAFSQVTNFAIAQSLKNFFQKLGWSNKGSTSMKLTFDSLCQFMCIIAGYISDERLGKFKTLLSAATLDCFGLLLLVVAALPTVLSHVGASKTIFNIGDQFSPAAPATEKSLFFSIQYAVANVGAFIGYAAFPYVSIHGMGAIPADYGYVSVYIAGFAMVLLFLGLLWISRQRYVNVPPTRESIALVIKIMTTHAKKNFNAKMITLGTILYVAAFALNILASFLSDHGEVGHNISYACGVMIVVATFLWIYFGCTSTFMEGAKDTVSGQFDGDLVDGVKQVIRILPLNAFQVVFWMCQNQRGNNQSIVQQTDMRLGSGPDASQMPGPSVQAFNPIGCMVFVALTEKVVYPMYTKFVGKPPSRYGKVLAGYCVVTVAMLWTGCYEIIRRSADPLTYVDSNGEAQFILNDDGGQVMNNIPWWTAILQYLLVALSEVLAAVASYDINYSEVPQSMRSTSIALAFFANSMGSTLLSVLVLLFGKYIPSNLNDGHMEYLYFTLAGIMVVTISLYVVVMNKMQLGMNPRVGKSKDKEQEEDERNSAV</sequence>
<evidence type="ECO:0000256" key="6">
    <source>
        <dbReference type="SAM" id="Phobius"/>
    </source>
</evidence>
<feature type="transmembrane region" description="Helical" evidence="6">
    <location>
        <begin position="428"/>
        <end position="447"/>
    </location>
</feature>
<dbReference type="InterPro" id="IPR036259">
    <property type="entry name" value="MFS_trans_sf"/>
</dbReference>
<dbReference type="PANTHER" id="PTHR11654">
    <property type="entry name" value="OLIGOPEPTIDE TRANSPORTER-RELATED"/>
    <property type="match status" value="1"/>
</dbReference>
<feature type="transmembrane region" description="Helical" evidence="6">
    <location>
        <begin position="554"/>
        <end position="573"/>
    </location>
</feature>
<feature type="transmembrane region" description="Helical" evidence="6">
    <location>
        <begin position="51"/>
        <end position="73"/>
    </location>
</feature>
<comment type="subcellular location">
    <subcellularLocation>
        <location evidence="1">Membrane</location>
        <topology evidence="1">Multi-pass membrane protein</topology>
    </subcellularLocation>
</comment>
<dbReference type="EMBL" id="DS566075">
    <property type="status" value="NOT_ANNOTATED_CDS"/>
    <property type="molecule type" value="Genomic_DNA"/>
</dbReference>
<reference evidence="7" key="2">
    <citation type="submission" date="2015-06" db="UniProtKB">
        <authorList>
            <consortium name="EnsemblProtists"/>
        </authorList>
    </citation>
    <scope>IDENTIFICATION</scope>
    <source>
        <strain evidence="7">Pr102</strain>
    </source>
</reference>
<dbReference type="eggNOG" id="KOG1237">
    <property type="taxonomic scope" value="Eukaryota"/>
</dbReference>
<dbReference type="VEuPathDB" id="FungiDB:KRP22_2384"/>
<evidence type="ECO:0000313" key="7">
    <source>
        <dbReference type="EnsemblProtists" id="Phyra82806"/>
    </source>
</evidence>
<dbReference type="VEuPathDB" id="FungiDB:KRP23_12705"/>
<evidence type="ECO:0000256" key="5">
    <source>
        <dbReference type="ARBA" id="ARBA00023136"/>
    </source>
</evidence>
<feature type="transmembrane region" description="Helical" evidence="6">
    <location>
        <begin position="518"/>
        <end position="542"/>
    </location>
</feature>
<evidence type="ECO:0000313" key="8">
    <source>
        <dbReference type="Proteomes" id="UP000005238"/>
    </source>
</evidence>
<reference evidence="8" key="1">
    <citation type="journal article" date="2006" name="Science">
        <title>Phytophthora genome sequences uncover evolutionary origins and mechanisms of pathogenesis.</title>
        <authorList>
            <person name="Tyler B.M."/>
            <person name="Tripathy S."/>
            <person name="Zhang X."/>
            <person name="Dehal P."/>
            <person name="Jiang R.H."/>
            <person name="Aerts A."/>
            <person name="Arredondo F.D."/>
            <person name="Baxter L."/>
            <person name="Bensasson D."/>
            <person name="Beynon J.L."/>
            <person name="Chapman J."/>
            <person name="Damasceno C.M."/>
            <person name="Dorrance A.E."/>
            <person name="Dou D."/>
            <person name="Dickerman A.W."/>
            <person name="Dubchak I.L."/>
            <person name="Garbelotto M."/>
            <person name="Gijzen M."/>
            <person name="Gordon S.G."/>
            <person name="Govers F."/>
            <person name="Grunwald N.J."/>
            <person name="Huang W."/>
            <person name="Ivors K.L."/>
            <person name="Jones R.W."/>
            <person name="Kamoun S."/>
            <person name="Krampis K."/>
            <person name="Lamour K.H."/>
            <person name="Lee M.K."/>
            <person name="McDonald W.H."/>
            <person name="Medina M."/>
            <person name="Meijer H.J."/>
            <person name="Nordberg E.K."/>
            <person name="Maclean D.J."/>
            <person name="Ospina-Giraldo M.D."/>
            <person name="Morris P.F."/>
            <person name="Phuntumart V."/>
            <person name="Putnam N.H."/>
            <person name="Rash S."/>
            <person name="Rose J.K."/>
            <person name="Sakihama Y."/>
            <person name="Salamov A.A."/>
            <person name="Savidor A."/>
            <person name="Scheuring C.F."/>
            <person name="Smith B.M."/>
            <person name="Sobral B.W."/>
            <person name="Terry A."/>
            <person name="Torto-Alalibo T.A."/>
            <person name="Win J."/>
            <person name="Xu Z."/>
            <person name="Zhang H."/>
            <person name="Grigoriev I.V."/>
            <person name="Rokhsar D.S."/>
            <person name="Boore J.L."/>
        </authorList>
    </citation>
    <scope>NUCLEOTIDE SEQUENCE [LARGE SCALE GENOMIC DNA]</scope>
    <source>
        <strain evidence="8">Pr102</strain>
    </source>
</reference>
<dbReference type="InParanoid" id="H3GYL7"/>
<feature type="transmembrane region" description="Helical" evidence="6">
    <location>
        <begin position="260"/>
        <end position="282"/>
    </location>
</feature>
<name>H3GYL7_PHYRM</name>
<evidence type="ECO:0000256" key="3">
    <source>
        <dbReference type="ARBA" id="ARBA00022692"/>
    </source>
</evidence>
<keyword evidence="3 6" id="KW-0812">Transmembrane</keyword>
<protein>
    <recommendedName>
        <fullName evidence="9">Major facilitator superfamily (MFS) profile domain-containing protein</fullName>
    </recommendedName>
</protein>
<dbReference type="InterPro" id="IPR000109">
    <property type="entry name" value="POT_fam"/>
</dbReference>